<evidence type="ECO:0000313" key="4">
    <source>
        <dbReference type="Proteomes" id="UP001152797"/>
    </source>
</evidence>
<dbReference type="EMBL" id="CAMXCT010002657">
    <property type="protein sequence ID" value="CAI3999608.1"/>
    <property type="molecule type" value="Genomic_DNA"/>
</dbReference>
<comment type="caution">
    <text evidence="2">The sequence shown here is derived from an EMBL/GenBank/DDBJ whole genome shotgun (WGS) entry which is preliminary data.</text>
</comment>
<dbReference type="EMBL" id="CAMXCT020002657">
    <property type="protein sequence ID" value="CAL1152983.1"/>
    <property type="molecule type" value="Genomic_DNA"/>
</dbReference>
<proteinExistence type="predicted"/>
<dbReference type="PANTHER" id="PTHR47936:SF1">
    <property type="entry name" value="PENTATRICOPEPTIDE REPEAT-CONTAINING PROTEIN GUN1, CHLOROPLASTIC"/>
    <property type="match status" value="1"/>
</dbReference>
<dbReference type="Proteomes" id="UP001152797">
    <property type="component" value="Unassembled WGS sequence"/>
</dbReference>
<dbReference type="SUPFAM" id="SSF56349">
    <property type="entry name" value="DNA breaking-rejoining enzymes"/>
    <property type="match status" value="1"/>
</dbReference>
<accession>A0A9P1CZ85</accession>
<dbReference type="Gene3D" id="3.40.1090.10">
    <property type="entry name" value="Cytosolic phospholipase A2 catalytic domain"/>
    <property type="match status" value="1"/>
</dbReference>
<dbReference type="Gene3D" id="1.25.40.10">
    <property type="entry name" value="Tetratricopeptide repeat domain"/>
    <property type="match status" value="2"/>
</dbReference>
<evidence type="ECO:0000313" key="2">
    <source>
        <dbReference type="EMBL" id="CAI3999608.1"/>
    </source>
</evidence>
<gene>
    <name evidence="2" type="ORF">C1SCF055_LOCUS25792</name>
</gene>
<organism evidence="2">
    <name type="scientific">Cladocopium goreaui</name>
    <dbReference type="NCBI Taxonomy" id="2562237"/>
    <lineage>
        <taxon>Eukaryota</taxon>
        <taxon>Sar</taxon>
        <taxon>Alveolata</taxon>
        <taxon>Dinophyceae</taxon>
        <taxon>Suessiales</taxon>
        <taxon>Symbiodiniaceae</taxon>
        <taxon>Cladocopium</taxon>
    </lineage>
</organism>
<sequence length="1479" mass="163744">MIFPREAEYPQGLCEAYSEGAAVDLGLDHHVQAAHLEARGDAIHKELAAYHRCGDPELRDKMANQILAIENMMTPGQEAKHLAWLLAQGHYRGSDVRLSLEHCGAKHLVPYPAMRWLWRETLSFKWKAEAHINALEAQALLSHVRRMLREGTFRSCRVLIVIDSQEVMSLQFAGLRESTVRSYRRALQKFFNWVDEEDETFPTTFRGLDRLLSRYLEHMWLDDEPITYAGHLLSGLRRYLPESRWRTPRAKQYFSNWQSVHVAHQAAPLPAEAVMALAGLVVATDQPQLATVFLLGYLAFLRTGEMVNLSTAKIAVDSERGRTLIALPGTKTSRRREETVCVSDDRVVSLPFGIVPPEVFGCFVLENVEGIKSESFPGGRGIDEVLRQKGSRGIFYVYHPAVPAAARRLRESVPTFKIRIYDMNSQDACGVSIRMAQPPAQFPHKDYSLPQSRARVYIVGVHKSLEVRGRSFCTPFGGLEAMRHLDGFGLAPCVASLSRQRRWAAALEVSHQARQANVGHNVFLASACLNAAGGKSWQLAIQLLEDVVTWRLRPDAHVFASLSSCCAQGKQWIQAQALLVQQLRQLLQLTSVARNVLAAVVRWREAMRLVDYEEPMPDQILSLVSSLSTSNCWRRCLPLPSSRDCRNRGSKELAAINAIASCCVQTSQWREALRIIVECQGVQKVDTIGLNIAICADGFNVLGWQRATGTLQTMSLQRTDASIASYNTLLAQHAAAEEWQQGLRLLATKEVDALSFSSSMSACQRALQWSKVLTLLRRMASWAQQCDLVCLNSAVAAAPWRSAVMMGSAERRLPLDEITYSETLTLCASAKQWLVAEVLLAQMPLEAFPETLQADWWCFIPVLQSFAGKPLWLKALALAQHLSPSVLVQLSVVDAAEGTTGGFPPLLDSLASATLRRFLFEKRIFDIPRQQFLDADIINHGRRKAVHNPDSTWHTPVARALCASGGGSRALSYTMGVYRGLNELNLIPKLDAISSVSGGTWCSSIFMFAKSYKGNDVTTVDLVGADTTPALLTMSELSKAPGAIASGIVMGDSDKILAESGIEFVGREYEVWPHVMSRWLLRNFDALKEMKSYMALDDEAVSRIKTANPQLEKKTFVTPRSDRPNMYIMCGTVLSPLNYLASNSNAVSFQQMPDYIGSPFYPNDQQVKYQKAAFCGCDENLYKCCKTTRTVGGGFVESFAFGGEAPKKQSGGEGIAVGEPEAPWALPYAVGTSSWAPGGMENASHIAGDIGNIRSKYWPVTSPILPKPQAATTYELGDGGLIDNSGMMALLQRKAPKIVWVASCFTSFSTSYDWANATPENFNPASAGVVDQLYVLFGYNTTSEGYYYANDQVFDQSLCFETCKELHDLQLAGKPAVLKKKFTVLQNNWWGIVGGWEVEWVVLYLAKSTNFESQLPEETQSKINEGDSGPFANFPIYKTEMQNGAGDAIGLTTEQVNLLAAQGEWSVLENAPLFTELLS</sequence>
<dbReference type="SUPFAM" id="SSF52151">
    <property type="entry name" value="FabD/lysophospholipase-like"/>
    <property type="match status" value="1"/>
</dbReference>
<keyword evidence="1" id="KW-0677">Repeat</keyword>
<dbReference type="InterPro" id="IPR011010">
    <property type="entry name" value="DNA_brk_join_enz"/>
</dbReference>
<protein>
    <submittedName>
        <fullName evidence="2">Uncharacterized protein</fullName>
    </submittedName>
</protein>
<dbReference type="InterPro" id="IPR016035">
    <property type="entry name" value="Acyl_Trfase/lysoPLipase"/>
</dbReference>
<dbReference type="InterPro" id="IPR011990">
    <property type="entry name" value="TPR-like_helical_dom_sf"/>
</dbReference>
<name>A0A9P1CZ85_9DINO</name>
<keyword evidence="4" id="KW-1185">Reference proteome</keyword>
<dbReference type="EMBL" id="CAMXCT030002657">
    <property type="protein sequence ID" value="CAL4786920.1"/>
    <property type="molecule type" value="Genomic_DNA"/>
</dbReference>
<evidence type="ECO:0000256" key="1">
    <source>
        <dbReference type="ARBA" id="ARBA00022737"/>
    </source>
</evidence>
<reference evidence="2" key="1">
    <citation type="submission" date="2022-10" db="EMBL/GenBank/DDBJ databases">
        <authorList>
            <person name="Chen Y."/>
            <person name="Dougan E. K."/>
            <person name="Chan C."/>
            <person name="Rhodes N."/>
            <person name="Thang M."/>
        </authorList>
    </citation>
    <scope>NUCLEOTIDE SEQUENCE</scope>
</reference>
<dbReference type="PANTHER" id="PTHR47936">
    <property type="entry name" value="PPR_LONG DOMAIN-CONTAINING PROTEIN"/>
    <property type="match status" value="1"/>
</dbReference>
<evidence type="ECO:0000313" key="3">
    <source>
        <dbReference type="EMBL" id="CAL4786920.1"/>
    </source>
</evidence>
<reference evidence="3 4" key="2">
    <citation type="submission" date="2024-05" db="EMBL/GenBank/DDBJ databases">
        <authorList>
            <person name="Chen Y."/>
            <person name="Shah S."/>
            <person name="Dougan E. K."/>
            <person name="Thang M."/>
            <person name="Chan C."/>
        </authorList>
    </citation>
    <scope>NUCLEOTIDE SEQUENCE [LARGE SCALE GENOMIC DNA]</scope>
</reference>
<dbReference type="GO" id="GO:0003677">
    <property type="term" value="F:DNA binding"/>
    <property type="evidence" value="ECO:0007669"/>
    <property type="project" value="InterPro"/>
</dbReference>